<dbReference type="EMBL" id="JARK01000825">
    <property type="protein sequence ID" value="EYC34966.1"/>
    <property type="molecule type" value="Genomic_DNA"/>
</dbReference>
<evidence type="ECO:0000256" key="1">
    <source>
        <dbReference type="SAM" id="MobiDB-lite"/>
    </source>
</evidence>
<sequence>MLVDCGGKGRISDSGLFRTSPINAFLEAHRVDFPPSTPLGDQGVVDYHILADGGFGQTTWIQRPFLQAEAEADERKSHFNKCFSSYVYYLFFRQFIPKWSFQSTSDSRKRLRNSHRKIPRIRQTTRDTREYEANHCDDNGLTYP</sequence>
<name>A0A016W5V3_9BILA</name>
<keyword evidence="3" id="KW-1185">Reference proteome</keyword>
<feature type="region of interest" description="Disordered" evidence="1">
    <location>
        <begin position="122"/>
        <end position="144"/>
    </location>
</feature>
<dbReference type="AlphaFoldDB" id="A0A016W5V3"/>
<protein>
    <submittedName>
        <fullName evidence="2">Uncharacterized protein</fullName>
    </submittedName>
</protein>
<gene>
    <name evidence="2" type="primary">Acey_s1226.g3770</name>
    <name evidence="2" type="ORF">Y032_1226g3770</name>
</gene>
<feature type="compositionally biased region" description="Basic and acidic residues" evidence="1">
    <location>
        <begin position="124"/>
        <end position="138"/>
    </location>
</feature>
<proteinExistence type="predicted"/>
<reference evidence="3" key="1">
    <citation type="journal article" date="2015" name="Nat. Genet.">
        <title>The genome and transcriptome of the zoonotic hookworm Ancylostoma ceylanicum identify infection-specific gene families.</title>
        <authorList>
            <person name="Schwarz E.M."/>
            <person name="Hu Y."/>
            <person name="Antoshechkin I."/>
            <person name="Miller M.M."/>
            <person name="Sternberg P.W."/>
            <person name="Aroian R.V."/>
        </authorList>
    </citation>
    <scope>NUCLEOTIDE SEQUENCE</scope>
    <source>
        <strain evidence="3">HY135</strain>
    </source>
</reference>
<evidence type="ECO:0000313" key="2">
    <source>
        <dbReference type="EMBL" id="EYC34966.1"/>
    </source>
</evidence>
<accession>A0A016W5V3</accession>
<comment type="caution">
    <text evidence="2">The sequence shown here is derived from an EMBL/GenBank/DDBJ whole genome shotgun (WGS) entry which is preliminary data.</text>
</comment>
<organism evidence="2 3">
    <name type="scientific">Ancylostoma ceylanicum</name>
    <dbReference type="NCBI Taxonomy" id="53326"/>
    <lineage>
        <taxon>Eukaryota</taxon>
        <taxon>Metazoa</taxon>
        <taxon>Ecdysozoa</taxon>
        <taxon>Nematoda</taxon>
        <taxon>Chromadorea</taxon>
        <taxon>Rhabditida</taxon>
        <taxon>Rhabditina</taxon>
        <taxon>Rhabditomorpha</taxon>
        <taxon>Strongyloidea</taxon>
        <taxon>Ancylostomatidae</taxon>
        <taxon>Ancylostomatinae</taxon>
        <taxon>Ancylostoma</taxon>
    </lineage>
</organism>
<dbReference type="STRING" id="53326.A0A016W5V3"/>
<dbReference type="Proteomes" id="UP000024635">
    <property type="component" value="Unassembled WGS sequence"/>
</dbReference>
<evidence type="ECO:0000313" key="3">
    <source>
        <dbReference type="Proteomes" id="UP000024635"/>
    </source>
</evidence>